<evidence type="ECO:0000259" key="8">
    <source>
        <dbReference type="PROSITE" id="PS51737"/>
    </source>
</evidence>
<evidence type="ECO:0000259" key="7">
    <source>
        <dbReference type="PROSITE" id="PS51736"/>
    </source>
</evidence>
<dbReference type="Pfam" id="PF07508">
    <property type="entry name" value="Recombinase"/>
    <property type="match status" value="1"/>
</dbReference>
<feature type="coiled-coil region" evidence="6">
    <location>
        <begin position="441"/>
        <end position="468"/>
    </location>
</feature>
<feature type="domain" description="Resolvase/invertase-type recombinase catalytic" evidence="7">
    <location>
        <begin position="21"/>
        <end position="169"/>
    </location>
</feature>
<evidence type="ECO:0000256" key="5">
    <source>
        <dbReference type="PROSITE-ProRule" id="PRU10137"/>
    </source>
</evidence>
<dbReference type="EMBL" id="FNKD01000001">
    <property type="protein sequence ID" value="SDQ06831.1"/>
    <property type="molecule type" value="Genomic_DNA"/>
</dbReference>
<dbReference type="PROSITE" id="PS51736">
    <property type="entry name" value="RECOMBINASES_3"/>
    <property type="match status" value="1"/>
</dbReference>
<feature type="active site" description="O-(5'-phospho-DNA)-serine intermediate" evidence="4 5">
    <location>
        <position position="29"/>
    </location>
</feature>
<dbReference type="STRING" id="553311.SAMN05216231_0235"/>
<dbReference type="GO" id="GO:0015074">
    <property type="term" value="P:DNA integration"/>
    <property type="evidence" value="ECO:0007669"/>
    <property type="project" value="UniProtKB-KW"/>
</dbReference>
<dbReference type="PROSITE" id="PS00397">
    <property type="entry name" value="RECOMBINASES_1"/>
    <property type="match status" value="1"/>
</dbReference>
<evidence type="ECO:0000256" key="1">
    <source>
        <dbReference type="ARBA" id="ARBA00022908"/>
    </source>
</evidence>
<dbReference type="InterPro" id="IPR011109">
    <property type="entry name" value="DNA_bind_recombinase_dom"/>
</dbReference>
<dbReference type="Pfam" id="PF13408">
    <property type="entry name" value="Zn_ribbon_recom"/>
    <property type="match status" value="1"/>
</dbReference>
<accession>A0A1H0XVJ7</accession>
<dbReference type="PANTHER" id="PTHR30461:SF23">
    <property type="entry name" value="DNA RECOMBINASE-RELATED"/>
    <property type="match status" value="1"/>
</dbReference>
<dbReference type="RefSeq" id="WP_302846730.1">
    <property type="nucleotide sequence ID" value="NZ_FNKD01000001.1"/>
</dbReference>
<gene>
    <name evidence="9" type="ORF">SAMN05216231_0235</name>
</gene>
<dbReference type="InterPro" id="IPR050639">
    <property type="entry name" value="SSR_resolvase"/>
</dbReference>
<dbReference type="InterPro" id="IPR006118">
    <property type="entry name" value="Recombinase_CS"/>
</dbReference>
<name>A0A1H0XVJ7_9BACI</name>
<dbReference type="InterPro" id="IPR036162">
    <property type="entry name" value="Resolvase-like_N_sf"/>
</dbReference>
<dbReference type="Gene3D" id="3.40.50.1390">
    <property type="entry name" value="Resolvase, N-terminal catalytic domain"/>
    <property type="match status" value="1"/>
</dbReference>
<dbReference type="PANTHER" id="PTHR30461">
    <property type="entry name" value="DNA-INVERTASE FROM LAMBDOID PROPHAGE"/>
    <property type="match status" value="1"/>
</dbReference>
<dbReference type="SUPFAM" id="SSF53041">
    <property type="entry name" value="Resolvase-like"/>
    <property type="match status" value="1"/>
</dbReference>
<keyword evidence="1" id="KW-0229">DNA integration</keyword>
<evidence type="ECO:0000256" key="3">
    <source>
        <dbReference type="ARBA" id="ARBA00023172"/>
    </source>
</evidence>
<proteinExistence type="predicted"/>
<dbReference type="InterPro" id="IPR006119">
    <property type="entry name" value="Resolv_N"/>
</dbReference>
<dbReference type="SMART" id="SM00857">
    <property type="entry name" value="Resolvase"/>
    <property type="match status" value="1"/>
</dbReference>
<evidence type="ECO:0000313" key="9">
    <source>
        <dbReference type="EMBL" id="SDQ06831.1"/>
    </source>
</evidence>
<dbReference type="CDD" id="cd00338">
    <property type="entry name" value="Ser_Recombinase"/>
    <property type="match status" value="1"/>
</dbReference>
<keyword evidence="3" id="KW-0233">DNA recombination</keyword>
<evidence type="ECO:0000313" key="10">
    <source>
        <dbReference type="Proteomes" id="UP000199444"/>
    </source>
</evidence>
<dbReference type="AlphaFoldDB" id="A0A1H0XVJ7"/>
<dbReference type="Gene3D" id="3.90.1750.20">
    <property type="entry name" value="Putative Large Serine Recombinase, Chain B, Domain 2"/>
    <property type="match status" value="1"/>
</dbReference>
<evidence type="ECO:0000256" key="4">
    <source>
        <dbReference type="PIRSR" id="PIRSR606118-50"/>
    </source>
</evidence>
<organism evidence="9 10">
    <name type="scientific">Virgibacillus salinus</name>
    <dbReference type="NCBI Taxonomy" id="553311"/>
    <lineage>
        <taxon>Bacteria</taxon>
        <taxon>Bacillati</taxon>
        <taxon>Bacillota</taxon>
        <taxon>Bacilli</taxon>
        <taxon>Bacillales</taxon>
        <taxon>Bacillaceae</taxon>
        <taxon>Virgibacillus</taxon>
    </lineage>
</organism>
<keyword evidence="2" id="KW-0238">DNA-binding</keyword>
<keyword evidence="6" id="KW-0175">Coiled coil</keyword>
<evidence type="ECO:0000256" key="2">
    <source>
        <dbReference type="ARBA" id="ARBA00023125"/>
    </source>
</evidence>
<dbReference type="PROSITE" id="PS51737">
    <property type="entry name" value="RECOMBINASE_DNA_BIND"/>
    <property type="match status" value="1"/>
</dbReference>
<dbReference type="GO" id="GO:0003677">
    <property type="term" value="F:DNA binding"/>
    <property type="evidence" value="ECO:0007669"/>
    <property type="project" value="UniProtKB-KW"/>
</dbReference>
<dbReference type="Pfam" id="PF00239">
    <property type="entry name" value="Resolvase"/>
    <property type="match status" value="1"/>
</dbReference>
<reference evidence="9 10" key="1">
    <citation type="submission" date="2016-10" db="EMBL/GenBank/DDBJ databases">
        <authorList>
            <person name="de Groot N.N."/>
        </authorList>
    </citation>
    <scope>NUCLEOTIDE SEQUENCE [LARGE SCALE GENOMIC DNA]</scope>
    <source>
        <strain evidence="9 10">CGMCC 1.10449</strain>
    </source>
</reference>
<dbReference type="Proteomes" id="UP000199444">
    <property type="component" value="Unassembled WGS sequence"/>
</dbReference>
<dbReference type="InterPro" id="IPR038109">
    <property type="entry name" value="DNA_bind_recomb_sf"/>
</dbReference>
<evidence type="ECO:0000256" key="6">
    <source>
        <dbReference type="SAM" id="Coils"/>
    </source>
</evidence>
<dbReference type="InterPro" id="IPR025827">
    <property type="entry name" value="Zn_ribbon_recom_dom"/>
</dbReference>
<keyword evidence="10" id="KW-1185">Reference proteome</keyword>
<protein>
    <submittedName>
        <fullName evidence="9">Site-specific DNA recombinase</fullName>
    </submittedName>
</protein>
<feature type="domain" description="Recombinase" evidence="8">
    <location>
        <begin position="176"/>
        <end position="306"/>
    </location>
</feature>
<sequence length="560" mass="64100">MHNHAMDKSNLDMIQSEPQKKAAVYARVSTMEQAEEGYSIDEQTRVLREWCEREGYIVYKEYVDRGKSGKNIKGRPALQQLLSDAQQKTFDVVLVWKMNRFSRKSLDLLSIVDKLKGKNIGFRSYTEKYETESPSGVLQFQMMAAIAEFERANTAENVKMGMLARAKEGSWNGGQVLGYDVVSTPSDNSKRKLSKLVVNEVEAQTVRKVFQLYTEGHGYKYITGYLNQGGYRTKRNNEFSITAIKTIVTNPVYKGVIRYNVRRDWNEKRRNNINPHPIMEKGQHEAIISEEEWEKAQAIMKTRGGKPNRVHSGEFPLTGILRCPMCGAGMVLSRTTNRKKDGTKRVIEYYACGAWKNKGTTVCRSNGVRTDYADEYVLKKIANVANNEILIQQIVDKINGKNQDGDAPIRKEYESIKKSLDAIQSKKDKVLGLYEEGLIIKADLVTRLSSLNEEKERLTERITPIEKQMGQGPVREINFKIVAQVMKNFIASYKEAMTREQRKQLLHLLIRQITISESREIESIQIQLNKEVVRHFTIQGGEKSSISDDFSPPFSIYFNI</sequence>
<dbReference type="GO" id="GO:0000150">
    <property type="term" value="F:DNA strand exchange activity"/>
    <property type="evidence" value="ECO:0007669"/>
    <property type="project" value="InterPro"/>
</dbReference>